<evidence type="ECO:0000313" key="3">
    <source>
        <dbReference type="Proteomes" id="UP000298416"/>
    </source>
</evidence>
<dbReference type="Proteomes" id="UP000298416">
    <property type="component" value="Unassembled WGS sequence"/>
</dbReference>
<evidence type="ECO:0000313" key="2">
    <source>
        <dbReference type="EMBL" id="KAG6403589.1"/>
    </source>
</evidence>
<accession>A0A8X8ZGY6</accession>
<sequence length="164" mass="16807">MPKRGRPLSQVSEAGGQSSGAAEPLRTDAKADCTPVVREPEVAGHHAGSAMPDPAADVGVPDVQTEAHTSVPASGVVVTGGLRGEATVGSSGEENRGVREGVNEVVITTKPKSVKVIKDMPCSVGGVKGKAENIAGLTKERAMKRVQGKQPAVPKVGMQYLVHV</sequence>
<proteinExistence type="predicted"/>
<comment type="caution">
    <text evidence="2">The sequence shown here is derived from an EMBL/GenBank/DDBJ whole genome shotgun (WGS) entry which is preliminary data.</text>
</comment>
<organism evidence="2">
    <name type="scientific">Salvia splendens</name>
    <name type="common">Scarlet sage</name>
    <dbReference type="NCBI Taxonomy" id="180675"/>
    <lineage>
        <taxon>Eukaryota</taxon>
        <taxon>Viridiplantae</taxon>
        <taxon>Streptophyta</taxon>
        <taxon>Embryophyta</taxon>
        <taxon>Tracheophyta</taxon>
        <taxon>Spermatophyta</taxon>
        <taxon>Magnoliopsida</taxon>
        <taxon>eudicotyledons</taxon>
        <taxon>Gunneridae</taxon>
        <taxon>Pentapetalae</taxon>
        <taxon>asterids</taxon>
        <taxon>lamiids</taxon>
        <taxon>Lamiales</taxon>
        <taxon>Lamiaceae</taxon>
        <taxon>Nepetoideae</taxon>
        <taxon>Mentheae</taxon>
        <taxon>Salviinae</taxon>
        <taxon>Salvia</taxon>
        <taxon>Salvia subgen. Calosphace</taxon>
        <taxon>core Calosphace</taxon>
    </lineage>
</organism>
<dbReference type="EMBL" id="PNBA02000013">
    <property type="protein sequence ID" value="KAG6403589.1"/>
    <property type="molecule type" value="Genomic_DNA"/>
</dbReference>
<evidence type="ECO:0000256" key="1">
    <source>
        <dbReference type="SAM" id="MobiDB-lite"/>
    </source>
</evidence>
<keyword evidence="3" id="KW-1185">Reference proteome</keyword>
<feature type="region of interest" description="Disordered" evidence="1">
    <location>
        <begin position="1"/>
        <end position="74"/>
    </location>
</feature>
<feature type="compositionally biased region" description="Polar residues" evidence="1">
    <location>
        <begin position="9"/>
        <end position="20"/>
    </location>
</feature>
<name>A0A8X8ZGY6_SALSN</name>
<reference evidence="2" key="1">
    <citation type="submission" date="2018-01" db="EMBL/GenBank/DDBJ databases">
        <authorList>
            <person name="Mao J.F."/>
        </authorList>
    </citation>
    <scope>NUCLEOTIDE SEQUENCE</scope>
    <source>
        <strain evidence="2">Huo1</strain>
        <tissue evidence="2">Leaf</tissue>
    </source>
</reference>
<gene>
    <name evidence="2" type="ORF">SASPL_135815</name>
</gene>
<dbReference type="AlphaFoldDB" id="A0A8X8ZGY6"/>
<protein>
    <submittedName>
        <fullName evidence="2">Uncharacterized protein</fullName>
    </submittedName>
</protein>
<reference evidence="2" key="2">
    <citation type="submission" date="2020-08" db="EMBL/GenBank/DDBJ databases">
        <title>Plant Genome Project.</title>
        <authorList>
            <person name="Zhang R.-G."/>
        </authorList>
    </citation>
    <scope>NUCLEOTIDE SEQUENCE</scope>
    <source>
        <strain evidence="2">Huo1</strain>
        <tissue evidence="2">Leaf</tissue>
    </source>
</reference>